<evidence type="ECO:0000313" key="2">
    <source>
        <dbReference type="Proteomes" id="UP001345219"/>
    </source>
</evidence>
<evidence type="ECO:0008006" key="3">
    <source>
        <dbReference type="Google" id="ProtNLM"/>
    </source>
</evidence>
<evidence type="ECO:0000313" key="1">
    <source>
        <dbReference type="EMBL" id="KAK4743175.1"/>
    </source>
</evidence>
<accession>A0AAN7GI50</accession>
<dbReference type="SUPFAM" id="SSF54427">
    <property type="entry name" value="NTF2-like"/>
    <property type="match status" value="1"/>
</dbReference>
<dbReference type="InterPro" id="IPR032710">
    <property type="entry name" value="NTF2-like_dom_sf"/>
</dbReference>
<dbReference type="Pfam" id="PF07107">
    <property type="entry name" value="WI12"/>
    <property type="match status" value="1"/>
</dbReference>
<gene>
    <name evidence="1" type="ORF">SAY87_001176</name>
</gene>
<dbReference type="PANTHER" id="PTHR33703">
    <property type="entry name" value="OS07G0691300 PROTEIN"/>
    <property type="match status" value="1"/>
</dbReference>
<protein>
    <recommendedName>
        <fullName evidence="3">Wound-induced protein 1</fullName>
    </recommendedName>
</protein>
<proteinExistence type="predicted"/>
<dbReference type="PANTHER" id="PTHR33703:SF15">
    <property type="entry name" value="WOUND-INDUCED-LIKE PROTEIN"/>
    <property type="match status" value="1"/>
</dbReference>
<dbReference type="AlphaFoldDB" id="A0AAN7GI50"/>
<dbReference type="InterPro" id="IPR009798">
    <property type="entry name" value="Wun1-like"/>
</dbReference>
<dbReference type="Gene3D" id="3.10.450.50">
    <property type="match status" value="1"/>
</dbReference>
<comment type="caution">
    <text evidence="1">The sequence shown here is derived from an EMBL/GenBank/DDBJ whole genome shotgun (WGS) entry which is preliminary data.</text>
</comment>
<reference evidence="1 2" key="1">
    <citation type="journal article" date="2023" name="Hortic Res">
        <title>Pangenome of water caltrop reveals structural variations and asymmetric subgenome divergence after allopolyploidization.</title>
        <authorList>
            <person name="Zhang X."/>
            <person name="Chen Y."/>
            <person name="Wang L."/>
            <person name="Yuan Y."/>
            <person name="Fang M."/>
            <person name="Shi L."/>
            <person name="Lu R."/>
            <person name="Comes H.P."/>
            <person name="Ma Y."/>
            <person name="Chen Y."/>
            <person name="Huang G."/>
            <person name="Zhou Y."/>
            <person name="Zheng Z."/>
            <person name="Qiu Y."/>
        </authorList>
    </citation>
    <scope>NUCLEOTIDE SEQUENCE [LARGE SCALE GENOMIC DNA]</scope>
    <source>
        <tissue evidence="1">Roots</tissue>
    </source>
</reference>
<dbReference type="Proteomes" id="UP001345219">
    <property type="component" value="Chromosome 1"/>
</dbReference>
<organism evidence="1 2">
    <name type="scientific">Trapa incisa</name>
    <dbReference type="NCBI Taxonomy" id="236973"/>
    <lineage>
        <taxon>Eukaryota</taxon>
        <taxon>Viridiplantae</taxon>
        <taxon>Streptophyta</taxon>
        <taxon>Embryophyta</taxon>
        <taxon>Tracheophyta</taxon>
        <taxon>Spermatophyta</taxon>
        <taxon>Magnoliopsida</taxon>
        <taxon>eudicotyledons</taxon>
        <taxon>Gunneridae</taxon>
        <taxon>Pentapetalae</taxon>
        <taxon>rosids</taxon>
        <taxon>malvids</taxon>
        <taxon>Myrtales</taxon>
        <taxon>Lythraceae</taxon>
        <taxon>Trapa</taxon>
    </lineage>
</organism>
<keyword evidence="2" id="KW-1185">Reference proteome</keyword>
<dbReference type="EMBL" id="JAXIOK010000023">
    <property type="protein sequence ID" value="KAK4743175.1"/>
    <property type="molecule type" value="Genomic_DNA"/>
</dbReference>
<name>A0AAN7GI50_9MYRT</name>
<sequence length="193" mass="21630">MAYTSLEKMDILSINPRIVLNQTTYVVQAFYEALRTRDADTVHGIVSPDLEWWFHGPPVHQFLRRILTSAAPEDSDSDGFEFVPHSVFSVRPFVIAEGSDRRRSIYWAHAYTVSDDGVITHIREYFNTSLTVIRLNSCVNHLDPDITAGDAWSSSSSSSPAPHCHCTCVWVSSRSLLNHVGKTVPGLILTIQD</sequence>